<keyword evidence="2" id="KW-0472">Membrane</keyword>
<accession>A0ABT9D4Q0</accession>
<keyword evidence="2" id="KW-1133">Transmembrane helix</keyword>
<proteinExistence type="predicted"/>
<dbReference type="RefSeq" id="WP_304599388.1">
    <property type="nucleotide sequence ID" value="NZ_JAUQYO010000003.1"/>
</dbReference>
<organism evidence="3 4">
    <name type="scientific">Actinotalea lenta</name>
    <dbReference type="NCBI Taxonomy" id="3064654"/>
    <lineage>
        <taxon>Bacteria</taxon>
        <taxon>Bacillati</taxon>
        <taxon>Actinomycetota</taxon>
        <taxon>Actinomycetes</taxon>
        <taxon>Micrococcales</taxon>
        <taxon>Cellulomonadaceae</taxon>
        <taxon>Actinotalea</taxon>
    </lineage>
</organism>
<name>A0ABT9D4Q0_9CELL</name>
<evidence type="ECO:0000313" key="4">
    <source>
        <dbReference type="Proteomes" id="UP001232536"/>
    </source>
</evidence>
<evidence type="ECO:0008006" key="5">
    <source>
        <dbReference type="Google" id="ProtNLM"/>
    </source>
</evidence>
<evidence type="ECO:0000256" key="1">
    <source>
        <dbReference type="SAM" id="MobiDB-lite"/>
    </source>
</evidence>
<reference evidence="3 4" key="1">
    <citation type="submission" date="2023-07" db="EMBL/GenBank/DDBJ databases">
        <title>Description of novel actinomycetes strains, isolated from tidal flat sediment.</title>
        <authorList>
            <person name="Lu C."/>
        </authorList>
    </citation>
    <scope>NUCLEOTIDE SEQUENCE [LARGE SCALE GENOMIC DNA]</scope>
    <source>
        <strain evidence="3 4">SYSU T00b441</strain>
    </source>
</reference>
<feature type="region of interest" description="Disordered" evidence="1">
    <location>
        <begin position="43"/>
        <end position="73"/>
    </location>
</feature>
<sequence length="105" mass="11225">MMGWHDYGWGMTGFGWLFMGLFWLALLGVIIWLVVRLLPGRSTQQQAPPPAVPPAPPAAAPPAPHGSGPGSALDILDRRLAAGEIDVETYRATRAALLEGRGNPQ</sequence>
<protein>
    <recommendedName>
        <fullName evidence="5">SHOCT domain-containing protein</fullName>
    </recommendedName>
</protein>
<feature type="compositionally biased region" description="Pro residues" evidence="1">
    <location>
        <begin position="47"/>
        <end position="64"/>
    </location>
</feature>
<feature type="transmembrane region" description="Helical" evidence="2">
    <location>
        <begin position="14"/>
        <end position="35"/>
    </location>
</feature>
<keyword evidence="4" id="KW-1185">Reference proteome</keyword>
<comment type="caution">
    <text evidence="3">The sequence shown here is derived from an EMBL/GenBank/DDBJ whole genome shotgun (WGS) entry which is preliminary data.</text>
</comment>
<gene>
    <name evidence="3" type="ORF">Q6348_00520</name>
</gene>
<evidence type="ECO:0000256" key="2">
    <source>
        <dbReference type="SAM" id="Phobius"/>
    </source>
</evidence>
<keyword evidence="2" id="KW-0812">Transmembrane</keyword>
<dbReference type="Proteomes" id="UP001232536">
    <property type="component" value="Unassembled WGS sequence"/>
</dbReference>
<dbReference type="EMBL" id="JAUQYP010000001">
    <property type="protein sequence ID" value="MDO8105679.1"/>
    <property type="molecule type" value="Genomic_DNA"/>
</dbReference>
<evidence type="ECO:0000313" key="3">
    <source>
        <dbReference type="EMBL" id="MDO8105679.1"/>
    </source>
</evidence>